<dbReference type="Proteomes" id="UP001589810">
    <property type="component" value="Unassembled WGS sequence"/>
</dbReference>
<proteinExistence type="predicted"/>
<dbReference type="EMBL" id="JBHLUD010000004">
    <property type="protein sequence ID" value="MFC0542711.1"/>
    <property type="molecule type" value="Genomic_DNA"/>
</dbReference>
<dbReference type="CDD" id="cd01392">
    <property type="entry name" value="HTH_LacI"/>
    <property type="match status" value="1"/>
</dbReference>
<dbReference type="SUPFAM" id="SSF53822">
    <property type="entry name" value="Periplasmic binding protein-like I"/>
    <property type="match status" value="1"/>
</dbReference>
<dbReference type="Pfam" id="PF13377">
    <property type="entry name" value="Peripla_BP_3"/>
    <property type="match status" value="1"/>
</dbReference>
<evidence type="ECO:0000259" key="4">
    <source>
        <dbReference type="PROSITE" id="PS50932"/>
    </source>
</evidence>
<gene>
    <name evidence="5" type="ORF">ACFFH7_14535</name>
</gene>
<dbReference type="InterPro" id="IPR028082">
    <property type="entry name" value="Peripla_BP_I"/>
</dbReference>
<dbReference type="PANTHER" id="PTHR30146">
    <property type="entry name" value="LACI-RELATED TRANSCRIPTIONAL REPRESSOR"/>
    <property type="match status" value="1"/>
</dbReference>
<evidence type="ECO:0000313" key="6">
    <source>
        <dbReference type="Proteomes" id="UP001589810"/>
    </source>
</evidence>
<accession>A0ABV6MSB5</accession>
<dbReference type="InterPro" id="IPR010982">
    <property type="entry name" value="Lambda_DNA-bd_dom_sf"/>
</dbReference>
<evidence type="ECO:0000256" key="2">
    <source>
        <dbReference type="ARBA" id="ARBA00023125"/>
    </source>
</evidence>
<evidence type="ECO:0000256" key="3">
    <source>
        <dbReference type="ARBA" id="ARBA00023163"/>
    </source>
</evidence>
<evidence type="ECO:0000313" key="5">
    <source>
        <dbReference type="EMBL" id="MFC0542711.1"/>
    </source>
</evidence>
<dbReference type="SMART" id="SM00354">
    <property type="entry name" value="HTH_LACI"/>
    <property type="match status" value="1"/>
</dbReference>
<dbReference type="InterPro" id="IPR000843">
    <property type="entry name" value="HTH_LacI"/>
</dbReference>
<dbReference type="Gene3D" id="3.40.50.2300">
    <property type="match status" value="2"/>
</dbReference>
<keyword evidence="1" id="KW-0805">Transcription regulation</keyword>
<dbReference type="PROSITE" id="PS50932">
    <property type="entry name" value="HTH_LACI_2"/>
    <property type="match status" value="1"/>
</dbReference>
<dbReference type="Gene3D" id="1.10.260.40">
    <property type="entry name" value="lambda repressor-like DNA-binding domains"/>
    <property type="match status" value="1"/>
</dbReference>
<name>A0ABV6MSB5_9PSEU</name>
<dbReference type="PROSITE" id="PS00356">
    <property type="entry name" value="HTH_LACI_1"/>
    <property type="match status" value="1"/>
</dbReference>
<keyword evidence="6" id="KW-1185">Reference proteome</keyword>
<evidence type="ECO:0000256" key="1">
    <source>
        <dbReference type="ARBA" id="ARBA00023015"/>
    </source>
</evidence>
<dbReference type="PANTHER" id="PTHR30146:SF153">
    <property type="entry name" value="LACTOSE OPERON REPRESSOR"/>
    <property type="match status" value="1"/>
</dbReference>
<comment type="caution">
    <text evidence="5">The sequence shown here is derived from an EMBL/GenBank/DDBJ whole genome shotgun (WGS) entry which is preliminary data.</text>
</comment>
<keyword evidence="3" id="KW-0804">Transcription</keyword>
<dbReference type="SUPFAM" id="SSF47413">
    <property type="entry name" value="lambda repressor-like DNA-binding domains"/>
    <property type="match status" value="1"/>
</dbReference>
<dbReference type="Pfam" id="PF00356">
    <property type="entry name" value="LacI"/>
    <property type="match status" value="1"/>
</dbReference>
<dbReference type="InterPro" id="IPR046335">
    <property type="entry name" value="LacI/GalR-like_sensor"/>
</dbReference>
<organism evidence="5 6">
    <name type="scientific">Kutzneria chonburiensis</name>
    <dbReference type="NCBI Taxonomy" id="1483604"/>
    <lineage>
        <taxon>Bacteria</taxon>
        <taxon>Bacillati</taxon>
        <taxon>Actinomycetota</taxon>
        <taxon>Actinomycetes</taxon>
        <taxon>Pseudonocardiales</taxon>
        <taxon>Pseudonocardiaceae</taxon>
        <taxon>Kutzneria</taxon>
    </lineage>
</organism>
<reference evidence="5 6" key="1">
    <citation type="submission" date="2024-09" db="EMBL/GenBank/DDBJ databases">
        <authorList>
            <person name="Sun Q."/>
            <person name="Mori K."/>
        </authorList>
    </citation>
    <scope>NUCLEOTIDE SEQUENCE [LARGE SCALE GENOMIC DNA]</scope>
    <source>
        <strain evidence="5 6">TBRC 1432</strain>
    </source>
</reference>
<keyword evidence="2 5" id="KW-0238">DNA-binding</keyword>
<dbReference type="GO" id="GO:0003677">
    <property type="term" value="F:DNA binding"/>
    <property type="evidence" value="ECO:0007669"/>
    <property type="project" value="UniProtKB-KW"/>
</dbReference>
<sequence length="338" mass="35910">MNIGEIARRANVSRSTVSYALSGKRSVSEATRRKIQQVVDELGYQPNASARALAAGRTSTIGLVFPPAVGHHYTAMQLDFIGSLADAAAVHEYDVLLSTAGPDSTSSLRRLLAERRVDGVVLMEVRLADERVDQLLEADFPFVTIGRTAAPDRTCWVGVDHGALVTACVDHLADLGHRRIALVNRPERLLRIGYESAHRGLEGFERAIAARGLTGRHYPCDDDAASGQARVEQILHDDPGTTAIVTLNEAALGGLYQGLARAGRSVPGDFSIAGVALPHWAQMVSPQLTAADVPAAELGRLAVDLLMARLADPAGAPRHHLLAPPVSLRGSTGPVPTC</sequence>
<protein>
    <submittedName>
        <fullName evidence="5">LacI family DNA-binding transcriptional regulator</fullName>
    </submittedName>
</protein>
<feature type="domain" description="HTH lacI-type" evidence="4">
    <location>
        <begin position="1"/>
        <end position="55"/>
    </location>
</feature>
<dbReference type="RefSeq" id="WP_273941126.1">
    <property type="nucleotide sequence ID" value="NZ_CP097263.1"/>
</dbReference>